<evidence type="ECO:0000313" key="2">
    <source>
        <dbReference type="EMBL" id="OQS40738.1"/>
    </source>
</evidence>
<dbReference type="SUPFAM" id="SSF56281">
    <property type="entry name" value="Metallo-hydrolase/oxidoreductase"/>
    <property type="match status" value="1"/>
</dbReference>
<proteinExistence type="predicted"/>
<comment type="caution">
    <text evidence="2">The sequence shown here is derived from an EMBL/GenBank/DDBJ whole genome shotgun (WGS) entry which is preliminary data.</text>
</comment>
<dbReference type="RefSeq" id="WP_081555403.1">
    <property type="nucleotide sequence ID" value="NZ_MUKV01000010.1"/>
</dbReference>
<dbReference type="Gene3D" id="3.60.15.10">
    <property type="entry name" value="Ribonuclease Z/Hydroxyacylglutathione hydrolase-like"/>
    <property type="match status" value="1"/>
</dbReference>
<accession>A0A1W0D1B3</accession>
<evidence type="ECO:0000259" key="1">
    <source>
        <dbReference type="SMART" id="SM00849"/>
    </source>
</evidence>
<name>A0A1W0D1B3_9NEIS</name>
<keyword evidence="2" id="KW-0378">Hydrolase</keyword>
<dbReference type="PRINTS" id="PR00388">
    <property type="entry name" value="PDIESTERASE2"/>
</dbReference>
<dbReference type="Pfam" id="PF12706">
    <property type="entry name" value="Lactamase_B_2"/>
    <property type="match status" value="1"/>
</dbReference>
<organism evidence="2 3">
    <name type="scientific">Chromobacterium haemolyticum</name>
    <dbReference type="NCBI Taxonomy" id="394935"/>
    <lineage>
        <taxon>Bacteria</taxon>
        <taxon>Pseudomonadati</taxon>
        <taxon>Pseudomonadota</taxon>
        <taxon>Betaproteobacteria</taxon>
        <taxon>Neisseriales</taxon>
        <taxon>Chromobacteriaceae</taxon>
        <taxon>Chromobacterium</taxon>
    </lineage>
</organism>
<dbReference type="GO" id="GO:0004115">
    <property type="term" value="F:3',5'-cyclic-AMP phosphodiesterase activity"/>
    <property type="evidence" value="ECO:0007669"/>
    <property type="project" value="InterPro"/>
</dbReference>
<dbReference type="InterPro" id="IPR001279">
    <property type="entry name" value="Metallo-B-lactamas"/>
</dbReference>
<dbReference type="InterPro" id="IPR000396">
    <property type="entry name" value="Pdiesterase2"/>
</dbReference>
<gene>
    <name evidence="2" type="ORF">B0T45_10135</name>
</gene>
<evidence type="ECO:0000313" key="3">
    <source>
        <dbReference type="Proteomes" id="UP000192721"/>
    </source>
</evidence>
<dbReference type="AlphaFoldDB" id="A0A1W0D1B3"/>
<dbReference type="GO" id="GO:0006198">
    <property type="term" value="P:cAMP catabolic process"/>
    <property type="evidence" value="ECO:0007669"/>
    <property type="project" value="InterPro"/>
</dbReference>
<dbReference type="Proteomes" id="UP000192721">
    <property type="component" value="Unassembled WGS sequence"/>
</dbReference>
<sequence>MHIKVLGAAACIGHPGHTTSFLIDEDTLIDCGTGVTSLRADEMLSIRQVLLTHSHADHCGCLPLLADVHARRRGPGLTVYSQQETLDALRAHLFNGELWPDYTRQPSVEQPWLRLQAVEPGYALPIGEGLATALPANHSVPALGWLIEGSWRALAFSGDSGPCPAFWQWVSNVPSLTDVICELTYIDERQGEAARQGHMTPLLLLPFLPLLPANTHLWISHIDPGCREHLLEQLRSEYANGLRVCPLREGMLIEL</sequence>
<dbReference type="SMART" id="SM00849">
    <property type="entry name" value="Lactamase_B"/>
    <property type="match status" value="1"/>
</dbReference>
<dbReference type="CDD" id="cd07735">
    <property type="entry name" value="class_II_PDE_MBL-fold"/>
    <property type="match status" value="1"/>
</dbReference>
<reference evidence="2 3" key="1">
    <citation type="submission" date="2017-02" db="EMBL/GenBank/DDBJ databases">
        <title>Chromobacterium haemolyticum H5244.</title>
        <authorList>
            <person name="Gulvik C.A."/>
        </authorList>
    </citation>
    <scope>NUCLEOTIDE SEQUENCE [LARGE SCALE GENOMIC DNA]</scope>
    <source>
        <strain evidence="2 3">H5244</strain>
    </source>
</reference>
<protein>
    <submittedName>
        <fullName evidence="2">MBL fold metallo-hydrolase</fullName>
    </submittedName>
</protein>
<feature type="domain" description="Metallo-beta-lactamase" evidence="1">
    <location>
        <begin position="17"/>
        <end position="198"/>
    </location>
</feature>
<dbReference type="InterPro" id="IPR036866">
    <property type="entry name" value="RibonucZ/Hydroxyglut_hydro"/>
</dbReference>
<dbReference type="EMBL" id="MUKV01000010">
    <property type="protein sequence ID" value="OQS40738.1"/>
    <property type="molecule type" value="Genomic_DNA"/>
</dbReference>